<dbReference type="NCBIfam" id="NF001399">
    <property type="entry name" value="PRK00283.1"/>
    <property type="match status" value="1"/>
</dbReference>
<dbReference type="KEGG" id="kme:H0A61_02253"/>
<keyword evidence="9 11" id="KW-0233">DNA recombination</keyword>
<keyword evidence="7 11" id="KW-0229">DNA integration</keyword>
<evidence type="ECO:0000256" key="2">
    <source>
        <dbReference type="ARBA" id="ARBA00006657"/>
    </source>
</evidence>
<organism evidence="15 16">
    <name type="scientific">Koleobacter methoxysyntrophicus</name>
    <dbReference type="NCBI Taxonomy" id="2751313"/>
    <lineage>
        <taxon>Bacteria</taxon>
        <taxon>Bacillati</taxon>
        <taxon>Bacillota</taxon>
        <taxon>Clostridia</taxon>
        <taxon>Koleobacterales</taxon>
        <taxon>Koleobacteraceae</taxon>
        <taxon>Koleobacter</taxon>
    </lineage>
</organism>
<name>A0A8A0RPN4_9FIRM</name>
<dbReference type="InterPro" id="IPR013762">
    <property type="entry name" value="Integrase-like_cat_sf"/>
</dbReference>
<evidence type="ECO:0000256" key="3">
    <source>
        <dbReference type="ARBA" id="ARBA00010450"/>
    </source>
</evidence>
<proteinExistence type="inferred from homology"/>
<comment type="function">
    <text evidence="11">Site-specific tyrosine recombinase, which acts by catalyzing the cutting and rejoining of the recombining DNA molecules. The XerC-XerD complex is essential to convert dimers of the bacterial chromosome into monomers to permit their segregation at cell division. It also contributes to the segregational stability of plasmids.</text>
</comment>
<dbReference type="RefSeq" id="WP_206707206.1">
    <property type="nucleotide sequence ID" value="NZ_CP059066.1"/>
</dbReference>
<feature type="domain" description="Core-binding (CB)" evidence="14">
    <location>
        <begin position="1"/>
        <end position="89"/>
    </location>
</feature>
<dbReference type="InterPro" id="IPR010998">
    <property type="entry name" value="Integrase_recombinase_N"/>
</dbReference>
<dbReference type="Pfam" id="PF00589">
    <property type="entry name" value="Phage_integrase"/>
    <property type="match status" value="1"/>
</dbReference>
<feature type="active site" evidence="11">
    <location>
        <position position="247"/>
    </location>
</feature>
<evidence type="ECO:0000313" key="16">
    <source>
        <dbReference type="Proteomes" id="UP000662904"/>
    </source>
</evidence>
<evidence type="ECO:0000256" key="4">
    <source>
        <dbReference type="ARBA" id="ARBA00022490"/>
    </source>
</evidence>
<dbReference type="HAMAP" id="MF_01808">
    <property type="entry name" value="Recomb_XerC_XerD"/>
    <property type="match status" value="1"/>
</dbReference>
<keyword evidence="5 11" id="KW-0132">Cell division</keyword>
<evidence type="ECO:0000256" key="8">
    <source>
        <dbReference type="ARBA" id="ARBA00023125"/>
    </source>
</evidence>
<keyword evidence="8 11" id="KW-0238">DNA-binding</keyword>
<dbReference type="NCBIfam" id="TIGR02225">
    <property type="entry name" value="recomb_XerD"/>
    <property type="match status" value="1"/>
</dbReference>
<accession>A0A8A0RPN4</accession>
<evidence type="ECO:0000256" key="11">
    <source>
        <dbReference type="HAMAP-Rule" id="MF_01808"/>
    </source>
</evidence>
<evidence type="ECO:0000256" key="5">
    <source>
        <dbReference type="ARBA" id="ARBA00022618"/>
    </source>
</evidence>
<dbReference type="GO" id="GO:0003677">
    <property type="term" value="F:DNA binding"/>
    <property type="evidence" value="ECO:0007669"/>
    <property type="project" value="UniProtKB-UniRule"/>
</dbReference>
<keyword evidence="16" id="KW-1185">Reference proteome</keyword>
<sequence>MQYLDHFLVYLKIEKNASINTVKSYSTDIIQFLNFLNDIKGIKIESSNKKEVSHTVIREYLGVLYKNKYSKRTITRKLAAIRSFYKFLCREGFVEQNPALQVYTPKVEKNIPDFLYLPEIESLLSSPEDSIIGMRDKAVMELLYATGIRVGELVGLNCCDVDMESGIITVFGKGAKERIVPFGKQAAASMDRYLKYSRPHLKPSSEEKAFFLNKNGTRLSDRSVRRLLDKYIKKTSINKHISPHTLRHTFATHMLNAGADLRTVQELLGHTNISTTQVYTHVTKERIKEVYSNCHPRA</sequence>
<dbReference type="InterPro" id="IPR002104">
    <property type="entry name" value="Integrase_catalytic"/>
</dbReference>
<dbReference type="PROSITE" id="PS51898">
    <property type="entry name" value="TYR_RECOMBINASE"/>
    <property type="match status" value="1"/>
</dbReference>
<dbReference type="PANTHER" id="PTHR30349:SF77">
    <property type="entry name" value="TYROSINE RECOMBINASE XERC"/>
    <property type="match status" value="1"/>
</dbReference>
<dbReference type="NCBIfam" id="TIGR02224">
    <property type="entry name" value="recomb_XerC"/>
    <property type="match status" value="1"/>
</dbReference>
<comment type="similarity">
    <text evidence="2 11">Belongs to the 'phage' integrase family. XerC subfamily.</text>
</comment>
<feature type="active site" evidence="11">
    <location>
        <position position="270"/>
    </location>
</feature>
<keyword evidence="10 11" id="KW-0131">Cell cycle</keyword>
<dbReference type="InterPro" id="IPR050090">
    <property type="entry name" value="Tyrosine_recombinase_XerCD"/>
</dbReference>
<feature type="domain" description="Tyr recombinase" evidence="13">
    <location>
        <begin position="110"/>
        <end position="292"/>
    </location>
</feature>
<dbReference type="GO" id="GO:0007059">
    <property type="term" value="P:chromosome segregation"/>
    <property type="evidence" value="ECO:0007669"/>
    <property type="project" value="UniProtKB-UniRule"/>
</dbReference>
<feature type="active site" evidence="11">
    <location>
        <position position="149"/>
    </location>
</feature>
<keyword evidence="6 11" id="KW-0159">Chromosome partition</keyword>
<dbReference type="PROSITE" id="PS51900">
    <property type="entry name" value="CB"/>
    <property type="match status" value="1"/>
</dbReference>
<dbReference type="NCBIfam" id="NF040815">
    <property type="entry name" value="recomb_XerA_Arch"/>
    <property type="match status" value="1"/>
</dbReference>
<comment type="subunit">
    <text evidence="11">Forms a cyclic heterotetrameric complex composed of two molecules of XerC and two molecules of XerD.</text>
</comment>
<dbReference type="Gene3D" id="1.10.150.130">
    <property type="match status" value="1"/>
</dbReference>
<dbReference type="InterPro" id="IPR044068">
    <property type="entry name" value="CB"/>
</dbReference>
<dbReference type="Gene3D" id="1.10.443.10">
    <property type="entry name" value="Intergrase catalytic core"/>
    <property type="match status" value="1"/>
</dbReference>
<dbReference type="AlphaFoldDB" id="A0A8A0RPN4"/>
<dbReference type="InterPro" id="IPR011010">
    <property type="entry name" value="DNA_brk_join_enz"/>
</dbReference>
<dbReference type="CDD" id="cd00798">
    <property type="entry name" value="INT_XerDC_C"/>
    <property type="match status" value="1"/>
</dbReference>
<comment type="subcellular location">
    <subcellularLocation>
        <location evidence="1 11">Cytoplasm</location>
    </subcellularLocation>
</comment>
<dbReference type="Proteomes" id="UP000662904">
    <property type="component" value="Chromosome"/>
</dbReference>
<reference evidence="15" key="1">
    <citation type="submission" date="2020-07" db="EMBL/GenBank/DDBJ databases">
        <title>Koleobacter methoxysyntrophicus gen. nov., sp. nov., a novel anaerobic bacterium isolated from deep subsurface oil field and proposal of Koleobacterales ord. nov. in the phylum Firmicutes.</title>
        <authorList>
            <person name="Sakamoto S."/>
            <person name="Tamaki H."/>
        </authorList>
    </citation>
    <scope>NUCLEOTIDE SEQUENCE</scope>
    <source>
        <strain evidence="15">NRmbB1</strain>
    </source>
</reference>
<keyword evidence="4 11" id="KW-0963">Cytoplasm</keyword>
<dbReference type="InterPro" id="IPR023009">
    <property type="entry name" value="Tyrosine_recombinase_XerC/XerD"/>
</dbReference>
<gene>
    <name evidence="15" type="primary">xerC_2</name>
    <name evidence="11" type="synonym">xerC</name>
    <name evidence="15" type="ORF">H0A61_02253</name>
</gene>
<comment type="similarity">
    <text evidence="3">Belongs to the 'phage' integrase family. XerD subfamily.</text>
</comment>
<feature type="active site" evidence="11">
    <location>
        <position position="244"/>
    </location>
</feature>
<dbReference type="InterPro" id="IPR004107">
    <property type="entry name" value="Integrase_SAM-like_N"/>
</dbReference>
<feature type="active site" description="O-(3'-phospho-DNA)-tyrosine intermediate" evidence="11">
    <location>
        <position position="279"/>
    </location>
</feature>
<evidence type="ECO:0000256" key="6">
    <source>
        <dbReference type="ARBA" id="ARBA00022829"/>
    </source>
</evidence>
<dbReference type="SUPFAM" id="SSF56349">
    <property type="entry name" value="DNA breaking-rejoining enzymes"/>
    <property type="match status" value="1"/>
</dbReference>
<evidence type="ECO:0000259" key="14">
    <source>
        <dbReference type="PROSITE" id="PS51900"/>
    </source>
</evidence>
<evidence type="ECO:0000256" key="9">
    <source>
        <dbReference type="ARBA" id="ARBA00023172"/>
    </source>
</evidence>
<dbReference type="GO" id="GO:0051301">
    <property type="term" value="P:cell division"/>
    <property type="evidence" value="ECO:0007669"/>
    <property type="project" value="UniProtKB-UniRule"/>
</dbReference>
<dbReference type="GO" id="GO:0009037">
    <property type="term" value="F:tyrosine-based site-specific recombinase activity"/>
    <property type="evidence" value="ECO:0007669"/>
    <property type="project" value="UniProtKB-UniRule"/>
</dbReference>
<evidence type="ECO:0000259" key="13">
    <source>
        <dbReference type="PROSITE" id="PS51898"/>
    </source>
</evidence>
<dbReference type="Pfam" id="PF02899">
    <property type="entry name" value="Phage_int_SAM_1"/>
    <property type="match status" value="1"/>
</dbReference>
<protein>
    <recommendedName>
        <fullName evidence="11 12">Tyrosine recombinase XerC</fullName>
    </recommendedName>
</protein>
<dbReference type="GO" id="GO:0006313">
    <property type="term" value="P:DNA transposition"/>
    <property type="evidence" value="ECO:0007669"/>
    <property type="project" value="UniProtKB-UniRule"/>
</dbReference>
<evidence type="ECO:0000313" key="15">
    <source>
        <dbReference type="EMBL" id="QSQ09872.1"/>
    </source>
</evidence>
<dbReference type="GO" id="GO:0005737">
    <property type="term" value="C:cytoplasm"/>
    <property type="evidence" value="ECO:0007669"/>
    <property type="project" value="UniProtKB-SubCell"/>
</dbReference>
<dbReference type="EMBL" id="CP059066">
    <property type="protein sequence ID" value="QSQ09872.1"/>
    <property type="molecule type" value="Genomic_DNA"/>
</dbReference>
<dbReference type="InterPro" id="IPR011931">
    <property type="entry name" value="Recomb_XerC"/>
</dbReference>
<feature type="active site" evidence="11">
    <location>
        <position position="173"/>
    </location>
</feature>
<evidence type="ECO:0000256" key="12">
    <source>
        <dbReference type="NCBIfam" id="TIGR02224"/>
    </source>
</evidence>
<evidence type="ECO:0000256" key="10">
    <source>
        <dbReference type="ARBA" id="ARBA00023306"/>
    </source>
</evidence>
<dbReference type="InterPro" id="IPR011932">
    <property type="entry name" value="Recomb_XerD"/>
</dbReference>
<evidence type="ECO:0000256" key="7">
    <source>
        <dbReference type="ARBA" id="ARBA00022908"/>
    </source>
</evidence>
<evidence type="ECO:0000256" key="1">
    <source>
        <dbReference type="ARBA" id="ARBA00004496"/>
    </source>
</evidence>
<dbReference type="PANTHER" id="PTHR30349">
    <property type="entry name" value="PHAGE INTEGRASE-RELATED"/>
    <property type="match status" value="1"/>
</dbReference>